<keyword evidence="2" id="KW-1185">Reference proteome</keyword>
<gene>
    <name evidence="1" type="ORF">SAMN03080599_00261</name>
</gene>
<organism evidence="1 2">
    <name type="scientific">Acidaminobacter hydrogenoformans DSM 2784</name>
    <dbReference type="NCBI Taxonomy" id="1120920"/>
    <lineage>
        <taxon>Bacteria</taxon>
        <taxon>Bacillati</taxon>
        <taxon>Bacillota</taxon>
        <taxon>Clostridia</taxon>
        <taxon>Peptostreptococcales</taxon>
        <taxon>Acidaminobacteraceae</taxon>
        <taxon>Acidaminobacter</taxon>
    </lineage>
</organism>
<protein>
    <recommendedName>
        <fullName evidence="3">GrdX protein</fullName>
    </recommendedName>
</protein>
<sequence length="139" mass="15892">MSHRIVTNNPLVRDSYDNVIFIEGSYEDVLIKVRDLVHAGIELIDSPLGASIRMLLSPYRSILVGTEPGHMNTDQILLIEQSILNYRTLTDRRNAEPQHEKDYAVVDKELLKASIQAYEDIRLQNYSQFTGGEFLETRA</sequence>
<evidence type="ECO:0000313" key="2">
    <source>
        <dbReference type="Proteomes" id="UP000199208"/>
    </source>
</evidence>
<dbReference type="STRING" id="1120920.SAMN03080599_00261"/>
<dbReference type="AlphaFoldDB" id="A0A1G5RST1"/>
<dbReference type="OrthoDB" id="92592at2"/>
<dbReference type="EMBL" id="FMWL01000001">
    <property type="protein sequence ID" value="SCZ76481.1"/>
    <property type="molecule type" value="Genomic_DNA"/>
</dbReference>
<name>A0A1G5RST1_9FIRM</name>
<accession>A0A1G5RST1</accession>
<dbReference type="RefSeq" id="WP_092589071.1">
    <property type="nucleotide sequence ID" value="NZ_FMWL01000001.1"/>
</dbReference>
<proteinExistence type="predicted"/>
<evidence type="ECO:0008006" key="3">
    <source>
        <dbReference type="Google" id="ProtNLM"/>
    </source>
</evidence>
<reference evidence="1 2" key="1">
    <citation type="submission" date="2016-10" db="EMBL/GenBank/DDBJ databases">
        <authorList>
            <person name="de Groot N.N."/>
        </authorList>
    </citation>
    <scope>NUCLEOTIDE SEQUENCE [LARGE SCALE GENOMIC DNA]</scope>
    <source>
        <strain evidence="1 2">DSM 2784</strain>
    </source>
</reference>
<dbReference type="NCBIfam" id="NF038093">
    <property type="entry name" value="GrdX"/>
    <property type="match status" value="1"/>
</dbReference>
<dbReference type="InterPro" id="IPR047735">
    <property type="entry name" value="GrdX-like"/>
</dbReference>
<dbReference type="Proteomes" id="UP000199208">
    <property type="component" value="Unassembled WGS sequence"/>
</dbReference>
<evidence type="ECO:0000313" key="1">
    <source>
        <dbReference type="EMBL" id="SCZ76481.1"/>
    </source>
</evidence>